<keyword evidence="1" id="KW-0472">Membrane</keyword>
<dbReference type="SMART" id="SM00849">
    <property type="entry name" value="Lactamase_B"/>
    <property type="match status" value="1"/>
</dbReference>
<name>A0A4R6V6L2_9PAST</name>
<organism evidence="3 4">
    <name type="scientific">Mesocricetibacter intestinalis</name>
    <dbReference type="NCBI Taxonomy" id="1521930"/>
    <lineage>
        <taxon>Bacteria</taxon>
        <taxon>Pseudomonadati</taxon>
        <taxon>Pseudomonadota</taxon>
        <taxon>Gammaproteobacteria</taxon>
        <taxon>Pasteurellales</taxon>
        <taxon>Pasteurellaceae</taxon>
        <taxon>Mesocricetibacter</taxon>
    </lineage>
</organism>
<dbReference type="Pfam" id="PF12706">
    <property type="entry name" value="Lactamase_B_2"/>
    <property type="match status" value="1"/>
</dbReference>
<comment type="caution">
    <text evidence="3">The sequence shown here is derived from an EMBL/GenBank/DDBJ whole genome shotgun (WGS) entry which is preliminary data.</text>
</comment>
<sequence>MLKNIFIALILLIAFVLIGAYWFMHSKPFGRYPEGERLQRVESSPNYHQGEFRNLSPKAQSTQTTKKPRWQVFYEFLFEQRENLRPQQKLPGIKTDLKALPADRNFFVWFGHSSYLLQLEGKRFLVDPVLVAGSPLSFINKMFEGSNLYGPQDMPSIDYLIITHDHWDHLDYEAVTALQPKVGRVITGLGVGAHLEYWGYPADKIIELDWDQQVRLEGEFRVTALPAQHFSGRDLTRNKTLWASFMLQTPHENIYIGGDSGYGDFYRDIGRRFPHISLAIMENGQYNQDWSNIHILPEQLLQAIRDLNPQRVIGVHNSKFALSKHPWKEPLEKLFRGAQQQGFNLFTPMIGEVFYFSEDNQEFTKWWETIR</sequence>
<gene>
    <name evidence="3" type="ORF">EDC45_1896</name>
</gene>
<dbReference type="SUPFAM" id="SSF56281">
    <property type="entry name" value="Metallo-hydrolase/oxidoreductase"/>
    <property type="match status" value="1"/>
</dbReference>
<protein>
    <submittedName>
        <fullName evidence="3">L-ascorbate metabolism protein UlaG (Beta-lactamase superfamily)</fullName>
    </submittedName>
</protein>
<dbReference type="GO" id="GO:0070290">
    <property type="term" value="F:N-acylphosphatidylethanolamine-specific phospholipase D activity"/>
    <property type="evidence" value="ECO:0007669"/>
    <property type="project" value="InterPro"/>
</dbReference>
<dbReference type="RefSeq" id="WP_243728783.1">
    <property type="nucleotide sequence ID" value="NZ_SNYQ01000010.1"/>
</dbReference>
<evidence type="ECO:0000256" key="1">
    <source>
        <dbReference type="SAM" id="Phobius"/>
    </source>
</evidence>
<dbReference type="AlphaFoldDB" id="A0A4R6V6L2"/>
<dbReference type="InterPro" id="IPR036866">
    <property type="entry name" value="RibonucZ/Hydroxyglut_hydro"/>
</dbReference>
<accession>A0A4R6V6L2</accession>
<dbReference type="InterPro" id="IPR001279">
    <property type="entry name" value="Metallo-B-lactamas"/>
</dbReference>
<dbReference type="Proteomes" id="UP000295657">
    <property type="component" value="Unassembled WGS sequence"/>
</dbReference>
<proteinExistence type="predicted"/>
<dbReference type="GO" id="GO:0008270">
    <property type="term" value="F:zinc ion binding"/>
    <property type="evidence" value="ECO:0007669"/>
    <property type="project" value="InterPro"/>
</dbReference>
<keyword evidence="1" id="KW-0812">Transmembrane</keyword>
<dbReference type="PANTHER" id="PTHR15032">
    <property type="entry name" value="N-ACYL-PHOSPHATIDYLETHANOLAMINE-HYDROLYZING PHOSPHOLIPASE D"/>
    <property type="match status" value="1"/>
</dbReference>
<dbReference type="Gene3D" id="3.60.15.10">
    <property type="entry name" value="Ribonuclease Z/Hydroxyacylglutathione hydrolase-like"/>
    <property type="match status" value="1"/>
</dbReference>
<keyword evidence="4" id="KW-1185">Reference proteome</keyword>
<dbReference type="InterPro" id="IPR024884">
    <property type="entry name" value="NAPE-PLD"/>
</dbReference>
<reference evidence="3 4" key="1">
    <citation type="submission" date="2019-03" db="EMBL/GenBank/DDBJ databases">
        <title>Genomic Encyclopedia of Type Strains, Phase IV (KMG-IV): sequencing the most valuable type-strain genomes for metagenomic binning, comparative biology and taxonomic classification.</title>
        <authorList>
            <person name="Goeker M."/>
        </authorList>
    </citation>
    <scope>NUCLEOTIDE SEQUENCE [LARGE SCALE GENOMIC DNA]</scope>
    <source>
        <strain evidence="3 4">DSM 28403</strain>
    </source>
</reference>
<dbReference type="PIRSF" id="PIRSF038896">
    <property type="entry name" value="NAPE-PLD"/>
    <property type="match status" value="1"/>
</dbReference>
<dbReference type="GO" id="GO:0005737">
    <property type="term" value="C:cytoplasm"/>
    <property type="evidence" value="ECO:0007669"/>
    <property type="project" value="TreeGrafter"/>
</dbReference>
<dbReference type="PANTHER" id="PTHR15032:SF4">
    <property type="entry name" value="N-ACYL-PHOSPHATIDYLETHANOLAMINE-HYDROLYZING PHOSPHOLIPASE D"/>
    <property type="match status" value="1"/>
</dbReference>
<dbReference type="EMBL" id="SNYQ01000010">
    <property type="protein sequence ID" value="TDQ56491.1"/>
    <property type="molecule type" value="Genomic_DNA"/>
</dbReference>
<feature type="transmembrane region" description="Helical" evidence="1">
    <location>
        <begin position="6"/>
        <end position="24"/>
    </location>
</feature>
<evidence type="ECO:0000313" key="4">
    <source>
        <dbReference type="Proteomes" id="UP000295657"/>
    </source>
</evidence>
<keyword evidence="1" id="KW-1133">Transmembrane helix</keyword>
<evidence type="ECO:0000313" key="3">
    <source>
        <dbReference type="EMBL" id="TDQ56491.1"/>
    </source>
</evidence>
<evidence type="ECO:0000259" key="2">
    <source>
        <dbReference type="SMART" id="SM00849"/>
    </source>
</evidence>
<feature type="domain" description="Metallo-beta-lactamase" evidence="2">
    <location>
        <begin position="111"/>
        <end position="316"/>
    </location>
</feature>